<dbReference type="InterPro" id="IPR041229">
    <property type="entry name" value="HEPN_Apea"/>
</dbReference>
<dbReference type="RefSeq" id="WP_134363885.1">
    <property type="nucleotide sequence ID" value="NZ_SOGJ01000023.1"/>
</dbReference>
<dbReference type="Pfam" id="PF18739">
    <property type="entry name" value="HEPN_Apea"/>
    <property type="match status" value="1"/>
</dbReference>
<dbReference type="Proteomes" id="UP000298355">
    <property type="component" value="Unassembled WGS sequence"/>
</dbReference>
<reference evidence="2 3" key="1">
    <citation type="submission" date="2019-03" db="EMBL/GenBank/DDBJ databases">
        <title>Genomics of glacier-inhabiting Cryobacterium strains.</title>
        <authorList>
            <person name="Liu Q."/>
            <person name="Xin Y.-H."/>
        </authorList>
    </citation>
    <scope>NUCLEOTIDE SEQUENCE [LARGE SCALE GENOMIC DNA]</scope>
    <source>
        <strain evidence="2 3">TMT4-23</strain>
    </source>
</reference>
<evidence type="ECO:0000313" key="3">
    <source>
        <dbReference type="Proteomes" id="UP000298355"/>
    </source>
</evidence>
<dbReference type="EMBL" id="SOGJ01000023">
    <property type="protein sequence ID" value="TFC97444.1"/>
    <property type="molecule type" value="Genomic_DNA"/>
</dbReference>
<evidence type="ECO:0000313" key="2">
    <source>
        <dbReference type="EMBL" id="TFC97444.1"/>
    </source>
</evidence>
<sequence>MTEHGETRFYERVGLPHVRREDTGSFTVLEPSGTETRRLHPSQMVLTASTIGTDLLFPAWWRIVDNLFPAPQVVTAYHHGSRGVLEGSVSSAIAVVEHLHGLVGKTQTRFPEGFLAAKDKELKKFCPGPENAEFRAFLHESLRNDRPTLTTRPNEVVGQVTVDRLKLIGIDELRWIEGVKDMRDKLAHTASHVDRRHRDASDKLDRVNAETRAIIVMLILEQLTVSAEALDDAARVIASEIRHFKPLYWRLVSRSAGVVL</sequence>
<name>A0ABY2IY55_9MICO</name>
<feature type="domain" description="Apea-like HEPN" evidence="1">
    <location>
        <begin position="106"/>
        <end position="228"/>
    </location>
</feature>
<organism evidence="2 3">
    <name type="scientific">Cryobacterium breve</name>
    <dbReference type="NCBI Taxonomy" id="1259258"/>
    <lineage>
        <taxon>Bacteria</taxon>
        <taxon>Bacillati</taxon>
        <taxon>Actinomycetota</taxon>
        <taxon>Actinomycetes</taxon>
        <taxon>Micrococcales</taxon>
        <taxon>Microbacteriaceae</taxon>
        <taxon>Cryobacterium</taxon>
    </lineage>
</organism>
<protein>
    <recommendedName>
        <fullName evidence="1">Apea-like HEPN domain-containing protein</fullName>
    </recommendedName>
</protein>
<evidence type="ECO:0000259" key="1">
    <source>
        <dbReference type="Pfam" id="PF18739"/>
    </source>
</evidence>
<keyword evidence="3" id="KW-1185">Reference proteome</keyword>
<proteinExistence type="predicted"/>
<accession>A0ABY2IY55</accession>
<comment type="caution">
    <text evidence="2">The sequence shown here is derived from an EMBL/GenBank/DDBJ whole genome shotgun (WGS) entry which is preliminary data.</text>
</comment>
<gene>
    <name evidence="2" type="ORF">E3O65_11710</name>
</gene>